<gene>
    <name evidence="2" type="ORF">UK23_37470</name>
</gene>
<dbReference type="Gene3D" id="2.160.20.10">
    <property type="entry name" value="Single-stranded right-handed beta-helix, Pectin lyase-like"/>
    <property type="match status" value="1"/>
</dbReference>
<organism evidence="2 3">
    <name type="scientific">Lentzea aerocolonigenes</name>
    <name type="common">Lechevalieria aerocolonigenes</name>
    <name type="synonym">Saccharothrix aerocolonigenes</name>
    <dbReference type="NCBI Taxonomy" id="68170"/>
    <lineage>
        <taxon>Bacteria</taxon>
        <taxon>Bacillati</taxon>
        <taxon>Actinomycetota</taxon>
        <taxon>Actinomycetes</taxon>
        <taxon>Pseudonocardiales</taxon>
        <taxon>Pseudonocardiaceae</taxon>
        <taxon>Lentzea</taxon>
    </lineage>
</organism>
<reference evidence="2 3" key="1">
    <citation type="submission" date="2015-02" db="EMBL/GenBank/DDBJ databases">
        <authorList>
            <person name="Ju K.-S."/>
            <person name="Doroghazi J.R."/>
            <person name="Metcalf W."/>
        </authorList>
    </citation>
    <scope>NUCLEOTIDE SEQUENCE [LARGE SCALE GENOMIC DNA]</scope>
    <source>
        <strain evidence="2 3">NRRL B-16140</strain>
    </source>
</reference>
<evidence type="ECO:0000313" key="3">
    <source>
        <dbReference type="Proteomes" id="UP000033393"/>
    </source>
</evidence>
<name>A0A0F0GFR9_LENAE</name>
<accession>A0A0F0GFR9</accession>
<dbReference type="CDD" id="cd14251">
    <property type="entry name" value="PL-6"/>
    <property type="match status" value="1"/>
</dbReference>
<dbReference type="SUPFAM" id="SSF51126">
    <property type="entry name" value="Pectin lyase-like"/>
    <property type="match status" value="1"/>
</dbReference>
<dbReference type="InterPro" id="IPR011050">
    <property type="entry name" value="Pectin_lyase_fold/virulence"/>
</dbReference>
<dbReference type="InterPro" id="IPR039513">
    <property type="entry name" value="PL-6"/>
</dbReference>
<dbReference type="Pfam" id="PF14592">
    <property type="entry name" value="Chondroitinas_B"/>
    <property type="match status" value="1"/>
</dbReference>
<comment type="caution">
    <text evidence="2">The sequence shown here is derived from an EMBL/GenBank/DDBJ whole genome shotgun (WGS) entry which is preliminary data.</text>
</comment>
<dbReference type="eggNOG" id="COG3420">
    <property type="taxonomic scope" value="Bacteria"/>
</dbReference>
<dbReference type="Proteomes" id="UP000033393">
    <property type="component" value="Unassembled WGS sequence"/>
</dbReference>
<dbReference type="GO" id="GO:0016829">
    <property type="term" value="F:lyase activity"/>
    <property type="evidence" value="ECO:0007669"/>
    <property type="project" value="UniProtKB-KW"/>
</dbReference>
<keyword evidence="2" id="KW-0456">Lyase</keyword>
<proteinExistence type="predicted"/>
<dbReference type="InterPro" id="IPR006626">
    <property type="entry name" value="PbH1"/>
</dbReference>
<dbReference type="PATRIC" id="fig|68170.10.peg.9775"/>
<dbReference type="AlphaFoldDB" id="A0A0F0GFR9"/>
<dbReference type="SMART" id="SM00710">
    <property type="entry name" value="PbH1"/>
    <property type="match status" value="7"/>
</dbReference>
<sequence length="435" mass="46008">MLSSFVHAPAFAAIVSVSSASSLQAAIDSARPGQRLVLADGVHVAEPIKITRSGITVAAQTVGGTVFTSGGFQLGNVQHVTIEGFVFDGTSSLDVPAEAQATRITRNTYNGNKSGASLSVSADDVEIDHNTFSNRTNEGVYLQITGPGSDIAKRSHIHHNYFYNHQFSGANGGESIRLGYSHKQSKSANAIVEYNLFEKADGDSEAISVKSSDNTIRYNTIRNSKGYIVLRHGNRSTVEGNLLFNSGIRFHGNDHKIYNNYVENTRDRAMVFGSGSEADSGPTSKEHDRPDRVTVAFNTLIGTGAVVDSDGGNFKPKDCVLANNIIKGSSGGVVSMHSGSVVKYEGNVIWGGTGGSMPSSGYKSVDPKLVKDANGLFRLTSGSPAIDASVGTYSYVTRDFDPQARSGKPDVGADEYTSSALRKPLTKADVGPSAP</sequence>
<evidence type="ECO:0000256" key="1">
    <source>
        <dbReference type="SAM" id="MobiDB-lite"/>
    </source>
</evidence>
<feature type="region of interest" description="Disordered" evidence="1">
    <location>
        <begin position="400"/>
        <end position="435"/>
    </location>
</feature>
<evidence type="ECO:0000313" key="2">
    <source>
        <dbReference type="EMBL" id="KJK42389.1"/>
    </source>
</evidence>
<dbReference type="STRING" id="68170.GCA_000974445_06554"/>
<protein>
    <submittedName>
        <fullName evidence="2">Lyase</fullName>
    </submittedName>
</protein>
<keyword evidence="3" id="KW-1185">Reference proteome</keyword>
<dbReference type="InterPro" id="IPR012334">
    <property type="entry name" value="Pectin_lyas_fold"/>
</dbReference>
<dbReference type="EMBL" id="JYJG01000353">
    <property type="protein sequence ID" value="KJK42389.1"/>
    <property type="molecule type" value="Genomic_DNA"/>
</dbReference>